<evidence type="ECO:0000256" key="1">
    <source>
        <dbReference type="ARBA" id="ARBA00007178"/>
    </source>
</evidence>
<comment type="similarity">
    <text evidence="1">Belongs to the 11S seed storage protein (globulins) family.</text>
</comment>
<evidence type="ECO:0000256" key="2">
    <source>
        <dbReference type="ARBA" id="ARBA00022761"/>
    </source>
</evidence>
<dbReference type="SMART" id="SM00835">
    <property type="entry name" value="Cupin_1"/>
    <property type="match status" value="2"/>
</dbReference>
<evidence type="ECO:0000256" key="4">
    <source>
        <dbReference type="ARBA" id="ARBA00023157"/>
    </source>
</evidence>
<dbReference type="GO" id="GO:0045735">
    <property type="term" value="F:nutrient reservoir activity"/>
    <property type="evidence" value="ECO:0007669"/>
    <property type="project" value="UniProtKB-KW"/>
</dbReference>
<gene>
    <name evidence="7" type="primary">GlbNC</name>
</gene>
<accession>A0A6J3ZXW9</accession>
<dbReference type="AlphaFoldDB" id="A0A6J3ZXW9"/>
<dbReference type="FunFam" id="2.60.120.10:FF:000073">
    <property type="entry name" value="Glycinin G1"/>
    <property type="match status" value="1"/>
</dbReference>
<dbReference type="PRINTS" id="PR00439">
    <property type="entry name" value="11SGLOBULIN"/>
</dbReference>
<dbReference type="CDD" id="cd02242">
    <property type="entry name" value="cupin_11S_legumin_N"/>
    <property type="match status" value="1"/>
</dbReference>
<dbReference type="SUPFAM" id="SSF51182">
    <property type="entry name" value="RmlC-like cupins"/>
    <property type="match status" value="1"/>
</dbReference>
<feature type="domain" description="Cupin type-1" evidence="6">
    <location>
        <begin position="50"/>
        <end position="241"/>
    </location>
</feature>
<dbReference type="InterPro" id="IPR014710">
    <property type="entry name" value="RmlC-like_jellyroll"/>
</dbReference>
<keyword evidence="4" id="KW-1015">Disulfide bond</keyword>
<evidence type="ECO:0000259" key="6">
    <source>
        <dbReference type="SMART" id="SM00835"/>
    </source>
</evidence>
<keyword evidence="2" id="KW-0758">Storage protein</keyword>
<dbReference type="InterPro" id="IPR006044">
    <property type="entry name" value="11S_seedstore_pln"/>
</dbReference>
<keyword evidence="5" id="KW-0732">Signal</keyword>
<dbReference type="PANTHER" id="PTHR31189:SF76">
    <property type="entry name" value="11S GLOBULIN SUBUNIT BETA-LIKE"/>
    <property type="match status" value="1"/>
</dbReference>
<keyword evidence="3" id="KW-0708">Seed storage protein</keyword>
<evidence type="ECO:0000256" key="5">
    <source>
        <dbReference type="SAM" id="SignalP"/>
    </source>
</evidence>
<evidence type="ECO:0000256" key="3">
    <source>
        <dbReference type="ARBA" id="ARBA00023129"/>
    </source>
</evidence>
<name>A0A6J3ZXW9_FAGES</name>
<dbReference type="Pfam" id="PF00190">
    <property type="entry name" value="Cupin_1"/>
    <property type="match status" value="2"/>
</dbReference>
<feature type="domain" description="Cupin type-1" evidence="6">
    <location>
        <begin position="293"/>
        <end position="442"/>
    </location>
</feature>
<dbReference type="InterPro" id="IPR011051">
    <property type="entry name" value="RmlC_Cupin_sf"/>
</dbReference>
<feature type="chain" id="PRO_5027100697" evidence="5">
    <location>
        <begin position="23"/>
        <end position="474"/>
    </location>
</feature>
<feature type="signal peptide" evidence="5">
    <location>
        <begin position="1"/>
        <end position="22"/>
    </location>
</feature>
<reference evidence="7" key="1">
    <citation type="journal article" date="2020" name="Breed. Sci.">
        <title>Structure and diversity of 13S globulin zero-repeat subunit, the trypsin-resistant storage protein of common buckwheat (Fagopyrum esculentum M.) seeds.</title>
        <authorList>
            <person name="Monshi F.I."/>
            <person name="Khan N."/>
            <person name="Kimura K."/>
            <person name="Suzuki S."/>
            <person name="Yamamoto Y."/>
            <person name="Katsube-Tanaka T."/>
        </authorList>
    </citation>
    <scope>NUCLEOTIDE SEQUENCE</scope>
</reference>
<sequence length="474" mass="52435">MSTKLNLFICLCTLALFHGTSAYLRHHEGAGHKQQQQQQHKYGQCDIQRLTASEPNRRIRAEAGVTEIWDQNTPEFRCTGVVAVRFVIQPGGLLLPFYSNAPSLTFVDQGKGVQGVVIPGCPATFQSEFQSESESSRSISDEHQKVFRIREGDVIPSPAGVVQWTHNDGDTDLVGVSLFDAKSFHNQLDENVRSFFLAGQSQSSSKHQESPEGFIGGNILSGFHKEILQEVFRGADQETISKIRSERDERGSIVQAKDLQLQIVGESQQEEERVGRRGANGVEESICNLKFRHNIVDPYNTDFAYARAGRISTLNSNILPILEFIRLSAERVVLYKNAILGPKWNVNGHSVLYVRNGEGRVQVVGDGGEAAFDDVVKRGQILVVPQGFAVVVKAGGEGLEWVELRTNDNVVSSPIAGRTSVLSAIPAEVLAKAYDISEGQAFKLKNARKEVGIFRPLESREETEETERGRYDVV</sequence>
<dbReference type="InterPro" id="IPR050253">
    <property type="entry name" value="Seed_Storage-Functional"/>
</dbReference>
<evidence type="ECO:0000313" key="7">
    <source>
        <dbReference type="EMBL" id="BBK26531.1"/>
    </source>
</evidence>
<proteinExistence type="inferred from homology"/>
<dbReference type="InterPro" id="IPR006045">
    <property type="entry name" value="Cupin_1"/>
</dbReference>
<organism evidence="7">
    <name type="scientific">Fagopyrum esculentum</name>
    <name type="common">Common buckwheat</name>
    <name type="synonym">Polygonum fagopyrum</name>
    <dbReference type="NCBI Taxonomy" id="3617"/>
    <lineage>
        <taxon>Eukaryota</taxon>
        <taxon>Viridiplantae</taxon>
        <taxon>Streptophyta</taxon>
        <taxon>Embryophyta</taxon>
        <taxon>Tracheophyta</taxon>
        <taxon>Spermatophyta</taxon>
        <taxon>Magnoliopsida</taxon>
        <taxon>eudicotyledons</taxon>
        <taxon>Gunneridae</taxon>
        <taxon>Pentapetalae</taxon>
        <taxon>Caryophyllales</taxon>
        <taxon>Polygonaceae</taxon>
        <taxon>Polygonoideae</taxon>
        <taxon>Fagopyreae</taxon>
        <taxon>Fagopyrum</taxon>
    </lineage>
</organism>
<dbReference type="EMBL" id="LC484359">
    <property type="protein sequence ID" value="BBK26531.1"/>
    <property type="molecule type" value="Genomic_DNA"/>
</dbReference>
<protein>
    <submittedName>
        <fullName evidence="7">13S globulin</fullName>
    </submittedName>
</protein>
<dbReference type="CDD" id="cd02243">
    <property type="entry name" value="cupin_11S_legumin_C"/>
    <property type="match status" value="1"/>
</dbReference>
<dbReference type="Gene3D" id="2.60.120.10">
    <property type="entry name" value="Jelly Rolls"/>
    <property type="match status" value="2"/>
</dbReference>
<dbReference type="PANTHER" id="PTHR31189">
    <property type="entry name" value="OS03G0336100 PROTEIN-RELATED"/>
    <property type="match status" value="1"/>
</dbReference>